<dbReference type="EMBL" id="CP018135">
    <property type="protein sequence ID" value="APF40041.1"/>
    <property type="molecule type" value="Genomic_DNA"/>
</dbReference>
<reference evidence="1 2" key="1">
    <citation type="submission" date="2016-11" db="EMBL/GenBank/DDBJ databases">
        <title>Genome sequencing of Zhihengliuella aestuarii B18 antagonistic to Plasmodiophora brassicae.</title>
        <authorList>
            <person name="Luo Y."/>
        </authorList>
    </citation>
    <scope>NUCLEOTIDE SEQUENCE [LARGE SCALE GENOMIC DNA]</scope>
    <source>
        <strain evidence="1 2">B18</strain>
    </source>
</reference>
<evidence type="ECO:0008006" key="3">
    <source>
        <dbReference type="Google" id="ProtNLM"/>
    </source>
</evidence>
<keyword evidence="2" id="KW-1185">Reference proteome</keyword>
<dbReference type="Proteomes" id="UP000183530">
    <property type="component" value="Chromosome"/>
</dbReference>
<proteinExistence type="predicted"/>
<protein>
    <recommendedName>
        <fullName evidence="3">AbiEi antitoxin C-terminal domain-containing protein</fullName>
    </recommendedName>
</protein>
<dbReference type="KEGG" id="nae:BHE16_02300"/>
<dbReference type="OrthoDB" id="4802815at2"/>
<dbReference type="AlphaFoldDB" id="A0A1L2ZM00"/>
<gene>
    <name evidence="1" type="ORF">BHE16_02300</name>
</gene>
<evidence type="ECO:0000313" key="1">
    <source>
        <dbReference type="EMBL" id="APF40041.1"/>
    </source>
</evidence>
<sequence length="219" mass="24574">MNLASWSHHVIHREEAIMPGDQPSEFSWSHALTTEFITPASHDHTQRELEGLALDQHLFEILPGTFVTSQTVVDPGVRLLALATAVGETASRLAVFSRMTAAWIYGCTDHLDRIQMHVGGYHRPLPNDSPMSLLTLEAAVDGNDSNHLGSLRVTNIERTAFDLALFNIMPGSRQSLVRLIARYGSHVPFEQMAERFEQQRRYSARRCLESAFKEAARSH</sequence>
<dbReference type="RefSeq" id="WP_071893519.1">
    <property type="nucleotide sequence ID" value="NZ_CP018135.1"/>
</dbReference>
<name>A0A1L2ZM00_9MICC</name>
<organism evidence="1 2">
    <name type="scientific">Neomicrococcus aestuarii</name>
    <dbReference type="NCBI Taxonomy" id="556325"/>
    <lineage>
        <taxon>Bacteria</taxon>
        <taxon>Bacillati</taxon>
        <taxon>Actinomycetota</taxon>
        <taxon>Actinomycetes</taxon>
        <taxon>Micrococcales</taxon>
        <taxon>Micrococcaceae</taxon>
        <taxon>Neomicrococcus</taxon>
    </lineage>
</organism>
<accession>A0A1L2ZM00</accession>
<evidence type="ECO:0000313" key="2">
    <source>
        <dbReference type="Proteomes" id="UP000183530"/>
    </source>
</evidence>